<feature type="signal peptide" evidence="2">
    <location>
        <begin position="1"/>
        <end position="18"/>
    </location>
</feature>
<name>A0A371ITS1_9FIRM</name>
<feature type="chain" id="PRO_5038356695" evidence="2">
    <location>
        <begin position="19"/>
        <end position="302"/>
    </location>
</feature>
<organism evidence="4 5">
    <name type="scientific">Romboutsia maritimum</name>
    <dbReference type="NCBI Taxonomy" id="2020948"/>
    <lineage>
        <taxon>Bacteria</taxon>
        <taxon>Bacillati</taxon>
        <taxon>Bacillota</taxon>
        <taxon>Clostridia</taxon>
        <taxon>Peptostreptococcales</taxon>
        <taxon>Peptostreptococcaceae</taxon>
        <taxon>Romboutsia</taxon>
    </lineage>
</organism>
<gene>
    <name evidence="4" type="ORF">CHF27_005770</name>
</gene>
<comment type="similarity">
    <text evidence="1">Belongs to the bacterial solute-binding protein 8 family.</text>
</comment>
<dbReference type="PANTHER" id="PTHR30535:SF34">
    <property type="entry name" value="MOLYBDATE-BINDING PROTEIN MOLA"/>
    <property type="match status" value="1"/>
</dbReference>
<evidence type="ECO:0000313" key="4">
    <source>
        <dbReference type="EMBL" id="RDY23859.1"/>
    </source>
</evidence>
<keyword evidence="2" id="KW-0732">Signal</keyword>
<feature type="domain" description="Fe/B12 periplasmic-binding" evidence="3">
    <location>
        <begin position="44"/>
        <end position="299"/>
    </location>
</feature>
<evidence type="ECO:0000256" key="1">
    <source>
        <dbReference type="ARBA" id="ARBA00008814"/>
    </source>
</evidence>
<evidence type="ECO:0000313" key="5">
    <source>
        <dbReference type="Proteomes" id="UP000243494"/>
    </source>
</evidence>
<dbReference type="OrthoDB" id="9816357at2"/>
<dbReference type="CDD" id="cd01143">
    <property type="entry name" value="YvrC"/>
    <property type="match status" value="1"/>
</dbReference>
<dbReference type="RefSeq" id="WP_095406944.1">
    <property type="nucleotide sequence ID" value="NZ_NOJZ02000007.1"/>
</dbReference>
<dbReference type="PROSITE" id="PS51257">
    <property type="entry name" value="PROKAR_LIPOPROTEIN"/>
    <property type="match status" value="1"/>
</dbReference>
<dbReference type="PANTHER" id="PTHR30535">
    <property type="entry name" value="VITAMIN B12-BINDING PROTEIN"/>
    <property type="match status" value="1"/>
</dbReference>
<dbReference type="Gene3D" id="3.40.50.1980">
    <property type="entry name" value="Nitrogenase molybdenum iron protein domain"/>
    <property type="match status" value="2"/>
</dbReference>
<sequence length="302" mass="33383">MKKRILSILMVAIMFIMAGCSNKKDKVVTDREGTQVKIPNKIEKIISTAPSNTEVLVDLGLGDNLIAIDTYSSDVKGVKKDITKIDFSNPDAEAIVGLQPDIVIASGHNKTGSGQDPFKSVSDSGIPVVYIPSSDSIDGIYKDIEFISDVVGQQEKGKELVTNMKSKIQEVSEIGKNIKDKKKVYFEIGPSPNLYSFGNSTFLNEMIELIGAQNIFKEEKAWISPSSESVIEKNPDVILTNVNYIENPTQEIKSREGWENINAVKENKVYQINANSSSRPSNKILIALDEMAKAIYPENYEK</sequence>
<evidence type="ECO:0000259" key="3">
    <source>
        <dbReference type="PROSITE" id="PS50983"/>
    </source>
</evidence>
<reference evidence="4 5" key="1">
    <citation type="journal article" date="2017" name="Genome Announc.">
        <title>Draft Genome Sequence of Romboutsia maritimum sp. nov. Strain CCRI-22766(T), Isolated from Coastal Estuarine Mud.</title>
        <authorList>
            <person name="Maheux A.F."/>
            <person name="Boudreau D.K."/>
            <person name="Berube E."/>
            <person name="Boissinot M."/>
            <person name="Raymond F."/>
            <person name="Brodeur S."/>
            <person name="Corbeil J."/>
            <person name="Brightwell G."/>
            <person name="Broda D."/>
            <person name="Omar R.F."/>
            <person name="Bergeron M.G."/>
        </authorList>
    </citation>
    <scope>NUCLEOTIDE SEQUENCE [LARGE SCALE GENOMIC DNA]</scope>
    <source>
        <strain evidence="4 5">CCRI-22766</strain>
    </source>
</reference>
<comment type="caution">
    <text evidence="4">The sequence shown here is derived from an EMBL/GenBank/DDBJ whole genome shotgun (WGS) entry which is preliminary data.</text>
</comment>
<dbReference type="AlphaFoldDB" id="A0A371ITS1"/>
<dbReference type="EMBL" id="NOJZ02000007">
    <property type="protein sequence ID" value="RDY23859.1"/>
    <property type="molecule type" value="Genomic_DNA"/>
</dbReference>
<protein>
    <submittedName>
        <fullName evidence="4">ABC transporter substrate-binding protein</fullName>
    </submittedName>
</protein>
<keyword evidence="5" id="KW-1185">Reference proteome</keyword>
<proteinExistence type="inferred from homology"/>
<accession>A0A371ITS1</accession>
<dbReference type="InterPro" id="IPR002491">
    <property type="entry name" value="ABC_transptr_periplasmic_BD"/>
</dbReference>
<dbReference type="GO" id="GO:0071281">
    <property type="term" value="P:cellular response to iron ion"/>
    <property type="evidence" value="ECO:0007669"/>
    <property type="project" value="TreeGrafter"/>
</dbReference>
<dbReference type="InterPro" id="IPR050902">
    <property type="entry name" value="ABC_Transporter_SBP"/>
</dbReference>
<dbReference type="SUPFAM" id="SSF53807">
    <property type="entry name" value="Helical backbone' metal receptor"/>
    <property type="match status" value="1"/>
</dbReference>
<dbReference type="Pfam" id="PF01497">
    <property type="entry name" value="Peripla_BP_2"/>
    <property type="match status" value="1"/>
</dbReference>
<dbReference type="Proteomes" id="UP000243494">
    <property type="component" value="Unassembled WGS sequence"/>
</dbReference>
<dbReference type="PROSITE" id="PS50983">
    <property type="entry name" value="FE_B12_PBP"/>
    <property type="match status" value="1"/>
</dbReference>
<evidence type="ECO:0000256" key="2">
    <source>
        <dbReference type="SAM" id="SignalP"/>
    </source>
</evidence>